<evidence type="ECO:0000313" key="9">
    <source>
        <dbReference type="Proteomes" id="UP000002852"/>
    </source>
</evidence>
<keyword evidence="9" id="KW-1185">Reference proteome</keyword>
<dbReference type="SUPFAM" id="SSF57277">
    <property type="entry name" value="Granulin repeat"/>
    <property type="match status" value="8"/>
</dbReference>
<dbReference type="PANTHER" id="PTHR12274:SF8">
    <property type="entry name" value="GRANULIN-A ISOFORM X1"/>
    <property type="match status" value="1"/>
</dbReference>
<dbReference type="InterPro" id="IPR039036">
    <property type="entry name" value="Granulin_fam"/>
</dbReference>
<dbReference type="SMART" id="SM00277">
    <property type="entry name" value="GRAN"/>
    <property type="match status" value="10"/>
</dbReference>
<evidence type="ECO:0000256" key="5">
    <source>
        <dbReference type="SAM" id="MobiDB-lite"/>
    </source>
</evidence>
<feature type="domain" description="Granulins" evidence="7">
    <location>
        <begin position="574"/>
        <end position="587"/>
    </location>
</feature>
<feature type="domain" description="Granulins" evidence="7">
    <location>
        <begin position="853"/>
        <end position="866"/>
    </location>
</feature>
<sequence>MQTWVVICWAIFAVVGADECPDGGRCAEGQTCCSSPTNGYGCCPFDQAECCEDHIHCCPADTICDSEASRCVNATVSIPWMERSSALQRTVSKSFRMIKSYMGEDDDNICPDQSRCPAEFSCLKALTKFGCCPLAKGISCSDGKHCCPEGHHCSIDSRSCIKKELVTAVQCSDGVSECPDETTCCETPEGKWGCCPMPKAVCCDDKKHCCPEGTTCNIEQMKCISISTKKELPMWAKFPARQRAAWENQNEGEEITAKAADEKEAEKSTEAATANQLSPLKEEVTVSSVAKADGVYNVACNETAACPDGTTCCKTKEGGWACCPLTEAVCCEDFIHCCPKGKTCNVAAGTCEDGLLSIPWFEKKPAISRPGVEVQVKNVPCNDTAACPDGTTCCKTKEGGWACCPLIEAVCCEDFIHCCPKGKKCNVAAGTCEDGLLSIPWFEKKPAISRPGVEVQVKNVPCNDTAACPDGTTCCKTKEGGWACCPLIEAVCCDDFIHCCPKGKTCNVAAGTCEDGLLSIPWFEKKPAISRPGVEVKVKNVPCNDTAACPDGTTCCKTKEGGWACCPLPKAVCCDDHEHCCPEGTTCNPTSTGCLQASASTPFILQVAAFTTPVPTTTTQSLVTTPAETSEEDERPTQEGDNEEEEEEKEEEGNQCDEHTSCPRDTTCCFMQSCKKWGCCPLPKAVCCADGNHCCPENYKCNEDKTTCVRGEVEIPWYTKLPAITSVQVDPNNVQCGDDHQCPERTSCCKLFTGEWGCCPLQNAVCCSDKEHCCPQGYTCDVLSNSCQKLILLQLETLPLIPVFLPEHRLQFAPLKHRDVQCDAQKSCPDNNTCCRTSATTWGCCPAPHAVCCSDMKHCCPSGFTCTEEGSCEQNSGLNWQTWDMFSTNKKRALIL</sequence>
<organism evidence="8 9">
    <name type="scientific">Xiphophorus maculatus</name>
    <name type="common">Southern platyfish</name>
    <name type="synonym">Platypoecilus maculatus</name>
    <dbReference type="NCBI Taxonomy" id="8083"/>
    <lineage>
        <taxon>Eukaryota</taxon>
        <taxon>Metazoa</taxon>
        <taxon>Chordata</taxon>
        <taxon>Craniata</taxon>
        <taxon>Vertebrata</taxon>
        <taxon>Euteleostomi</taxon>
        <taxon>Actinopterygii</taxon>
        <taxon>Neopterygii</taxon>
        <taxon>Teleostei</taxon>
        <taxon>Neoteleostei</taxon>
        <taxon>Acanthomorphata</taxon>
        <taxon>Ovalentaria</taxon>
        <taxon>Atherinomorphae</taxon>
        <taxon>Cyprinodontiformes</taxon>
        <taxon>Poeciliidae</taxon>
        <taxon>Poeciliinae</taxon>
        <taxon>Xiphophorus</taxon>
    </lineage>
</organism>
<feature type="domain" description="Granulins" evidence="7">
    <location>
        <begin position="203"/>
        <end position="216"/>
    </location>
</feature>
<feature type="domain" description="Granulins" evidence="7">
    <location>
        <begin position="493"/>
        <end position="506"/>
    </location>
</feature>
<dbReference type="FunFam" id="2.10.25.160:FF:000001">
    <property type="entry name" value="Granulin precursor"/>
    <property type="match status" value="4"/>
</dbReference>
<dbReference type="InterPro" id="IPR000118">
    <property type="entry name" value="Granulin"/>
</dbReference>
<dbReference type="AlphaFoldDB" id="A0A3B5QDT3"/>
<evidence type="ECO:0000256" key="2">
    <source>
        <dbReference type="ARBA" id="ARBA00010093"/>
    </source>
</evidence>
<feature type="domain" description="Granulins" evidence="7">
    <location>
        <begin position="51"/>
        <end position="64"/>
    </location>
</feature>
<keyword evidence="4" id="KW-1015">Disulfide bond</keyword>
<proteinExistence type="inferred from homology"/>
<reference evidence="8" key="4">
    <citation type="submission" date="2025-09" db="UniProtKB">
        <authorList>
            <consortium name="Ensembl"/>
        </authorList>
    </citation>
    <scope>IDENTIFICATION</scope>
    <source>
        <strain evidence="8">JP 163 A</strain>
    </source>
</reference>
<dbReference type="PANTHER" id="PTHR12274">
    <property type="entry name" value="GRANULIN"/>
    <property type="match status" value="1"/>
</dbReference>
<reference evidence="9" key="2">
    <citation type="journal article" date="2013" name="Nat. Genet.">
        <title>The genome of the platyfish, Xiphophorus maculatus, provides insights into evolutionary adaptation and several complex traits.</title>
        <authorList>
            <person name="Schartl M."/>
            <person name="Walter R.B."/>
            <person name="Shen Y."/>
            <person name="Garcia T."/>
            <person name="Catchen J."/>
            <person name="Amores A."/>
            <person name="Braasch I."/>
            <person name="Chalopin D."/>
            <person name="Volff J.N."/>
            <person name="Lesch K.P."/>
            <person name="Bisazza A."/>
            <person name="Minx P."/>
            <person name="Hillier L."/>
            <person name="Wilson R.K."/>
            <person name="Fuerstenberg S."/>
            <person name="Boore J."/>
            <person name="Searle S."/>
            <person name="Postlethwait J.H."/>
            <person name="Warren W.C."/>
        </authorList>
    </citation>
    <scope>NUCLEOTIDE SEQUENCE [LARGE SCALE GENOMIC DNA]</scope>
    <source>
        <strain evidence="9">JP 163 A</strain>
    </source>
</reference>
<feature type="domain" description="Granulins" evidence="7">
    <location>
        <begin position="767"/>
        <end position="780"/>
    </location>
</feature>
<dbReference type="Proteomes" id="UP000002852">
    <property type="component" value="Unassembled WGS sequence"/>
</dbReference>
<feature type="chain" id="PRO_5017486777" evidence="6">
    <location>
        <begin position="18"/>
        <end position="896"/>
    </location>
</feature>
<feature type="domain" description="Granulins" evidence="7">
    <location>
        <begin position="688"/>
        <end position="701"/>
    </location>
</feature>
<accession>A0A3B5QDT3</accession>
<dbReference type="GeneTree" id="ENSGT00470000042293"/>
<evidence type="ECO:0000256" key="6">
    <source>
        <dbReference type="SAM" id="SignalP"/>
    </source>
</evidence>
<dbReference type="Ensembl" id="ENSXMAT00000022728.1">
    <property type="protein sequence ID" value="ENSXMAP00000029181.1"/>
    <property type="gene ID" value="ENSXMAG00000014028.2"/>
</dbReference>
<reference evidence="9" key="1">
    <citation type="submission" date="2012-01" db="EMBL/GenBank/DDBJ databases">
        <authorList>
            <person name="Walter R."/>
            <person name="Schartl M."/>
            <person name="Warren W."/>
        </authorList>
    </citation>
    <scope>NUCLEOTIDE SEQUENCE [LARGE SCALE GENOMIC DNA]</scope>
    <source>
        <strain evidence="9">JP 163 A</strain>
    </source>
</reference>
<evidence type="ECO:0000313" key="8">
    <source>
        <dbReference type="Ensembl" id="ENSXMAP00000029181.1"/>
    </source>
</evidence>
<feature type="signal peptide" evidence="6">
    <location>
        <begin position="1"/>
        <end position="17"/>
    </location>
</feature>
<dbReference type="Gene3D" id="2.10.25.160">
    <property type="entry name" value="Granulin"/>
    <property type="match status" value="10"/>
</dbReference>
<evidence type="ECO:0000259" key="7">
    <source>
        <dbReference type="PROSITE" id="PS00799"/>
    </source>
</evidence>
<feature type="domain" description="Granulins" evidence="7">
    <location>
        <begin position="140"/>
        <end position="153"/>
    </location>
</feature>
<evidence type="ECO:0000256" key="1">
    <source>
        <dbReference type="ARBA" id="ARBA00004613"/>
    </source>
</evidence>
<evidence type="ECO:0000256" key="3">
    <source>
        <dbReference type="ARBA" id="ARBA00022525"/>
    </source>
</evidence>
<feature type="region of interest" description="Disordered" evidence="5">
    <location>
        <begin position="617"/>
        <end position="661"/>
    </location>
</feature>
<feature type="compositionally biased region" description="Acidic residues" evidence="5">
    <location>
        <begin position="629"/>
        <end position="655"/>
    </location>
</feature>
<keyword evidence="6" id="KW-0732">Signal</keyword>
<dbReference type="InterPro" id="IPR037277">
    <property type="entry name" value="Granulin_sf"/>
</dbReference>
<feature type="region of interest" description="Disordered" evidence="5">
    <location>
        <begin position="246"/>
        <end position="276"/>
    </location>
</feature>
<dbReference type="Pfam" id="PF00396">
    <property type="entry name" value="Granulin"/>
    <property type="match status" value="10"/>
</dbReference>
<dbReference type="GO" id="GO:0005576">
    <property type="term" value="C:extracellular region"/>
    <property type="evidence" value="ECO:0007669"/>
    <property type="project" value="UniProtKB-SubCell"/>
</dbReference>
<evidence type="ECO:0000256" key="4">
    <source>
        <dbReference type="ARBA" id="ARBA00023157"/>
    </source>
</evidence>
<feature type="compositionally biased region" description="Low complexity" evidence="5">
    <location>
        <begin position="617"/>
        <end position="627"/>
    </location>
</feature>
<comment type="similarity">
    <text evidence="2">Belongs to the granulin family.</text>
</comment>
<comment type="subcellular location">
    <subcellularLocation>
        <location evidence="1">Secreted</location>
    </subcellularLocation>
</comment>
<feature type="compositionally biased region" description="Basic and acidic residues" evidence="5">
    <location>
        <begin position="255"/>
        <end position="269"/>
    </location>
</feature>
<name>A0A3B5QDT3_XIPMA</name>
<feature type="domain" description="Granulins" evidence="7">
    <location>
        <begin position="412"/>
        <end position="425"/>
    </location>
</feature>
<keyword evidence="3" id="KW-0964">Secreted</keyword>
<feature type="domain" description="Granulins" evidence="7">
    <location>
        <begin position="331"/>
        <end position="344"/>
    </location>
</feature>
<reference evidence="8" key="3">
    <citation type="submission" date="2025-08" db="UniProtKB">
        <authorList>
            <consortium name="Ensembl"/>
        </authorList>
    </citation>
    <scope>IDENTIFICATION</scope>
    <source>
        <strain evidence="8">JP 163 A</strain>
    </source>
</reference>
<protein>
    <submittedName>
        <fullName evidence="8">Granulin a</fullName>
    </submittedName>
</protein>
<dbReference type="PROSITE" id="PS00799">
    <property type="entry name" value="GRANULINS"/>
    <property type="match status" value="10"/>
</dbReference>